<dbReference type="PRINTS" id="PR00385">
    <property type="entry name" value="P450"/>
</dbReference>
<evidence type="ECO:0000313" key="3">
    <source>
        <dbReference type="EMBL" id="MFC5286523.1"/>
    </source>
</evidence>
<proteinExistence type="inferred from homology"/>
<keyword evidence="2" id="KW-0560">Oxidoreductase</keyword>
<dbReference type="EMBL" id="JBHSKF010000002">
    <property type="protein sequence ID" value="MFC5286523.1"/>
    <property type="molecule type" value="Genomic_DNA"/>
</dbReference>
<gene>
    <name evidence="3" type="ORF">ACFPM7_05620</name>
</gene>
<protein>
    <submittedName>
        <fullName evidence="3">Cytochrome P450</fullName>
    </submittedName>
</protein>
<accession>A0ABW0EGL4</accession>
<sequence>MLSFPFPAAPALDLEPEYRRLQREEPVCRVRFPHGEPAWLVTRHADARTVLSDARFSRAESLRRDVPRTTEVNFAGGIVAMDPPEHTRLRATCGQAFTARPVARLRESAEALARELLAGCGESFDAVADFAVPYTLRMICALLGVPYTDSDRFRGWAEAGLATTAITEAERVEATTRMWDYIADLVARRKREPADDLVSAMTAAQSAGISSGISSNISSNITDEELVVVVMTALVAGYETTSTQLPNFLYLLLSEPGLWERLVARPALVGTAVEELLRFTPLEANGASPRYATVDLELGGVAIAAGEPVVAATVAANRDPRVFTHPDRIDLARDPNPHLAFGRGPHFCLGAPLARLELRAALSVLAETRPGLRLGPAEPEWKAGMLVRGPLALRLDSGRVR</sequence>
<keyword evidence="2" id="KW-0349">Heme</keyword>
<evidence type="ECO:0000256" key="1">
    <source>
        <dbReference type="ARBA" id="ARBA00010617"/>
    </source>
</evidence>
<dbReference type="RefSeq" id="WP_378244533.1">
    <property type="nucleotide sequence ID" value="NZ_JBHSKF010000002.1"/>
</dbReference>
<keyword evidence="2" id="KW-0479">Metal-binding</keyword>
<reference evidence="4" key="1">
    <citation type="journal article" date="2019" name="Int. J. Syst. Evol. Microbiol.">
        <title>The Global Catalogue of Microorganisms (GCM) 10K type strain sequencing project: providing services to taxonomists for standard genome sequencing and annotation.</title>
        <authorList>
            <consortium name="The Broad Institute Genomics Platform"/>
            <consortium name="The Broad Institute Genome Sequencing Center for Infectious Disease"/>
            <person name="Wu L."/>
            <person name="Ma J."/>
        </authorList>
    </citation>
    <scope>NUCLEOTIDE SEQUENCE [LARGE SCALE GENOMIC DNA]</scope>
    <source>
        <strain evidence="4">CCUG 59778</strain>
    </source>
</reference>
<keyword evidence="2" id="KW-0408">Iron</keyword>
<dbReference type="InterPro" id="IPR036396">
    <property type="entry name" value="Cyt_P450_sf"/>
</dbReference>
<dbReference type="CDD" id="cd11031">
    <property type="entry name" value="Cyp158A-like"/>
    <property type="match status" value="1"/>
</dbReference>
<evidence type="ECO:0000313" key="4">
    <source>
        <dbReference type="Proteomes" id="UP001596157"/>
    </source>
</evidence>
<dbReference type="Proteomes" id="UP001596157">
    <property type="component" value="Unassembled WGS sequence"/>
</dbReference>
<dbReference type="InterPro" id="IPR001128">
    <property type="entry name" value="Cyt_P450"/>
</dbReference>
<dbReference type="Pfam" id="PF00067">
    <property type="entry name" value="p450"/>
    <property type="match status" value="2"/>
</dbReference>
<dbReference type="PROSITE" id="PS00086">
    <property type="entry name" value="CYTOCHROME_P450"/>
    <property type="match status" value="1"/>
</dbReference>
<dbReference type="PRINTS" id="PR00359">
    <property type="entry name" value="BP450"/>
</dbReference>
<comment type="similarity">
    <text evidence="1 2">Belongs to the cytochrome P450 family.</text>
</comment>
<dbReference type="InterPro" id="IPR017972">
    <property type="entry name" value="Cyt_P450_CS"/>
</dbReference>
<dbReference type="Gene3D" id="1.10.630.10">
    <property type="entry name" value="Cytochrome P450"/>
    <property type="match status" value="1"/>
</dbReference>
<keyword evidence="2" id="KW-0503">Monooxygenase</keyword>
<name>A0ABW0EGL4_9PSEU</name>
<dbReference type="PANTHER" id="PTHR46696:SF1">
    <property type="entry name" value="CYTOCHROME P450 YJIB-RELATED"/>
    <property type="match status" value="1"/>
</dbReference>
<dbReference type="SUPFAM" id="SSF48264">
    <property type="entry name" value="Cytochrome P450"/>
    <property type="match status" value="1"/>
</dbReference>
<keyword evidence="4" id="KW-1185">Reference proteome</keyword>
<dbReference type="PANTHER" id="PTHR46696">
    <property type="entry name" value="P450, PUTATIVE (EUROFUNG)-RELATED"/>
    <property type="match status" value="1"/>
</dbReference>
<dbReference type="InterPro" id="IPR002397">
    <property type="entry name" value="Cyt_P450_B"/>
</dbReference>
<evidence type="ECO:0000256" key="2">
    <source>
        <dbReference type="RuleBase" id="RU000461"/>
    </source>
</evidence>
<comment type="caution">
    <text evidence="3">The sequence shown here is derived from an EMBL/GenBank/DDBJ whole genome shotgun (WGS) entry which is preliminary data.</text>
</comment>
<organism evidence="3 4">
    <name type="scientific">Actinokineospora guangxiensis</name>
    <dbReference type="NCBI Taxonomy" id="1490288"/>
    <lineage>
        <taxon>Bacteria</taxon>
        <taxon>Bacillati</taxon>
        <taxon>Actinomycetota</taxon>
        <taxon>Actinomycetes</taxon>
        <taxon>Pseudonocardiales</taxon>
        <taxon>Pseudonocardiaceae</taxon>
        <taxon>Actinokineospora</taxon>
    </lineage>
</organism>